<gene>
    <name evidence="3" type="ORF">TrST_g5185</name>
</gene>
<comment type="caution">
    <text evidence="3">The sequence shown here is derived from an EMBL/GenBank/DDBJ whole genome shotgun (WGS) entry which is preliminary data.</text>
</comment>
<feature type="compositionally biased region" description="Polar residues" evidence="1">
    <location>
        <begin position="141"/>
        <end position="153"/>
    </location>
</feature>
<feature type="compositionally biased region" description="Basic residues" evidence="1">
    <location>
        <begin position="130"/>
        <end position="140"/>
    </location>
</feature>
<dbReference type="EMBL" id="BRXY01000405">
    <property type="protein sequence ID" value="GMH92739.1"/>
    <property type="molecule type" value="Genomic_DNA"/>
</dbReference>
<dbReference type="AlphaFoldDB" id="A0A9W7BSG9"/>
<evidence type="ECO:0000313" key="4">
    <source>
        <dbReference type="Proteomes" id="UP001165085"/>
    </source>
</evidence>
<organism evidence="3 4">
    <name type="scientific">Triparma strigata</name>
    <dbReference type="NCBI Taxonomy" id="1606541"/>
    <lineage>
        <taxon>Eukaryota</taxon>
        <taxon>Sar</taxon>
        <taxon>Stramenopiles</taxon>
        <taxon>Ochrophyta</taxon>
        <taxon>Bolidophyceae</taxon>
        <taxon>Parmales</taxon>
        <taxon>Triparmaceae</taxon>
        <taxon>Triparma</taxon>
    </lineage>
</organism>
<dbReference type="Proteomes" id="UP001165085">
    <property type="component" value="Unassembled WGS sequence"/>
</dbReference>
<keyword evidence="2" id="KW-0472">Membrane</keyword>
<evidence type="ECO:0000256" key="1">
    <source>
        <dbReference type="SAM" id="MobiDB-lite"/>
    </source>
</evidence>
<evidence type="ECO:0000256" key="2">
    <source>
        <dbReference type="SAM" id="Phobius"/>
    </source>
</evidence>
<keyword evidence="2" id="KW-1133">Transmembrane helix</keyword>
<reference evidence="4" key="1">
    <citation type="journal article" date="2023" name="Commun. Biol.">
        <title>Genome analysis of Parmales, the sister group of diatoms, reveals the evolutionary specialization of diatoms from phago-mixotrophs to photoautotrophs.</title>
        <authorList>
            <person name="Ban H."/>
            <person name="Sato S."/>
            <person name="Yoshikawa S."/>
            <person name="Yamada K."/>
            <person name="Nakamura Y."/>
            <person name="Ichinomiya M."/>
            <person name="Sato N."/>
            <person name="Blanc-Mathieu R."/>
            <person name="Endo H."/>
            <person name="Kuwata A."/>
            <person name="Ogata H."/>
        </authorList>
    </citation>
    <scope>NUCLEOTIDE SEQUENCE [LARGE SCALE GENOMIC DNA]</scope>
    <source>
        <strain evidence="4">NIES 3701</strain>
    </source>
</reference>
<keyword evidence="2" id="KW-0812">Transmembrane</keyword>
<proteinExistence type="predicted"/>
<evidence type="ECO:0000313" key="3">
    <source>
        <dbReference type="EMBL" id="GMH92739.1"/>
    </source>
</evidence>
<sequence length="159" mass="16920">MGLSVSLPAAFLARVPLIHVIKFVVFGASQLVLEHLIHLVPGLGLAAPPPSTPPPASSRFVGLMSVSSLFLGAVISYFIVSRRYKKVIKNQVKNVDGGGGSGGAQAQKKVVVIMNSTNINDAANNNPNSQHHKAHTKRFKSSPSLQFKRTGSNPELDET</sequence>
<feature type="compositionally biased region" description="Low complexity" evidence="1">
    <location>
        <begin position="119"/>
        <end position="129"/>
    </location>
</feature>
<protein>
    <submittedName>
        <fullName evidence="3">Uncharacterized protein</fullName>
    </submittedName>
</protein>
<accession>A0A9W7BSG9</accession>
<feature type="region of interest" description="Disordered" evidence="1">
    <location>
        <begin position="119"/>
        <end position="159"/>
    </location>
</feature>
<keyword evidence="4" id="KW-1185">Reference proteome</keyword>
<feature type="transmembrane region" description="Helical" evidence="2">
    <location>
        <begin position="60"/>
        <end position="80"/>
    </location>
</feature>
<name>A0A9W7BSG9_9STRA</name>